<dbReference type="InterPro" id="IPR050275">
    <property type="entry name" value="PGM_Phosphatase"/>
</dbReference>
<dbReference type="SMART" id="SM00855">
    <property type="entry name" value="PGAM"/>
    <property type="match status" value="1"/>
</dbReference>
<dbReference type="SUPFAM" id="SSF53254">
    <property type="entry name" value="Phosphoglycerate mutase-like"/>
    <property type="match status" value="1"/>
</dbReference>
<proteinExistence type="predicted"/>
<dbReference type="InterPro" id="IPR013078">
    <property type="entry name" value="His_Pase_superF_clade-1"/>
</dbReference>
<protein>
    <submittedName>
        <fullName evidence="1">Histidine phosphatase superfamily</fullName>
    </submittedName>
</protein>
<reference evidence="1" key="1">
    <citation type="journal article" date="2023" name="Mol. Phylogenet. Evol.">
        <title>Genome-scale phylogeny and comparative genomics of the fungal order Sordariales.</title>
        <authorList>
            <person name="Hensen N."/>
            <person name="Bonometti L."/>
            <person name="Westerberg I."/>
            <person name="Brannstrom I.O."/>
            <person name="Guillou S."/>
            <person name="Cros-Aarteil S."/>
            <person name="Calhoun S."/>
            <person name="Haridas S."/>
            <person name="Kuo A."/>
            <person name="Mondo S."/>
            <person name="Pangilinan J."/>
            <person name="Riley R."/>
            <person name="LaButti K."/>
            <person name="Andreopoulos B."/>
            <person name="Lipzen A."/>
            <person name="Chen C."/>
            <person name="Yan M."/>
            <person name="Daum C."/>
            <person name="Ng V."/>
            <person name="Clum A."/>
            <person name="Steindorff A."/>
            <person name="Ohm R.A."/>
            <person name="Martin F."/>
            <person name="Silar P."/>
            <person name="Natvig D.O."/>
            <person name="Lalanne C."/>
            <person name="Gautier V."/>
            <person name="Ament-Velasquez S.L."/>
            <person name="Kruys A."/>
            <person name="Hutchinson M.I."/>
            <person name="Powell A.J."/>
            <person name="Barry K."/>
            <person name="Miller A.N."/>
            <person name="Grigoriev I.V."/>
            <person name="Debuchy R."/>
            <person name="Gladieux P."/>
            <person name="Hiltunen Thoren M."/>
            <person name="Johannesson H."/>
        </authorList>
    </citation>
    <scope>NUCLEOTIDE SEQUENCE</scope>
    <source>
        <strain evidence="1">CBS 315.58</strain>
    </source>
</reference>
<dbReference type="GO" id="GO:0005737">
    <property type="term" value="C:cytoplasm"/>
    <property type="evidence" value="ECO:0007669"/>
    <property type="project" value="TreeGrafter"/>
</dbReference>
<dbReference type="AlphaFoldDB" id="A0AAN6XEC8"/>
<dbReference type="EMBL" id="MU863935">
    <property type="protein sequence ID" value="KAK4199173.1"/>
    <property type="molecule type" value="Genomic_DNA"/>
</dbReference>
<dbReference type="GO" id="GO:0016791">
    <property type="term" value="F:phosphatase activity"/>
    <property type="evidence" value="ECO:0007669"/>
    <property type="project" value="TreeGrafter"/>
</dbReference>
<keyword evidence="2" id="KW-1185">Reference proteome</keyword>
<name>A0AAN6XEC8_9PEZI</name>
<dbReference type="Proteomes" id="UP001303160">
    <property type="component" value="Unassembled WGS sequence"/>
</dbReference>
<sequence>MEASPQLETMAPKFQFTAVPGYFKMEPRGSNLEVSTMPGMGLINQSYPTDHVYDPNGSKLPWERFVDLLADMNQRDQGRAVYKLIYVTRHGQGFHNAKEAKVGSAEWNSKWATLDGDGEWTWFDSLLTVTGIQQAYSMNAFWQDAATTLKLPLPRSYYSSPLARCLQTCRLSFSGIMLPPGQEKPPFKPIVKELLRERLHVHTCDRRRDASFIRENFPEFEFEEGFIDEDVYWKPEGRETLEEHAARVTTLLQDVFEHDKEQIISFSTHSGTIAAMIEATGHRPFFVEPGNAVPFLIKGEIVHPN</sequence>
<evidence type="ECO:0000313" key="2">
    <source>
        <dbReference type="Proteomes" id="UP001303160"/>
    </source>
</evidence>
<gene>
    <name evidence="1" type="ORF">QBC40DRAFT_282331</name>
</gene>
<comment type="caution">
    <text evidence="1">The sequence shown here is derived from an EMBL/GenBank/DDBJ whole genome shotgun (WGS) entry which is preliminary data.</text>
</comment>
<organism evidence="1 2">
    <name type="scientific">Triangularia verruculosa</name>
    <dbReference type="NCBI Taxonomy" id="2587418"/>
    <lineage>
        <taxon>Eukaryota</taxon>
        <taxon>Fungi</taxon>
        <taxon>Dikarya</taxon>
        <taxon>Ascomycota</taxon>
        <taxon>Pezizomycotina</taxon>
        <taxon>Sordariomycetes</taxon>
        <taxon>Sordariomycetidae</taxon>
        <taxon>Sordariales</taxon>
        <taxon>Podosporaceae</taxon>
        <taxon>Triangularia</taxon>
    </lineage>
</organism>
<dbReference type="PANTHER" id="PTHR48100:SF1">
    <property type="entry name" value="HISTIDINE PHOSPHATASE FAMILY PROTEIN-RELATED"/>
    <property type="match status" value="1"/>
</dbReference>
<dbReference type="CDD" id="cd07067">
    <property type="entry name" value="HP_PGM_like"/>
    <property type="match status" value="1"/>
</dbReference>
<dbReference type="Gene3D" id="3.40.50.1240">
    <property type="entry name" value="Phosphoglycerate mutase-like"/>
    <property type="match status" value="1"/>
</dbReference>
<dbReference type="Pfam" id="PF00300">
    <property type="entry name" value="His_Phos_1"/>
    <property type="match status" value="1"/>
</dbReference>
<evidence type="ECO:0000313" key="1">
    <source>
        <dbReference type="EMBL" id="KAK4199173.1"/>
    </source>
</evidence>
<reference evidence="1" key="2">
    <citation type="submission" date="2023-05" db="EMBL/GenBank/DDBJ databases">
        <authorList>
            <consortium name="Lawrence Berkeley National Laboratory"/>
            <person name="Steindorff A."/>
            <person name="Hensen N."/>
            <person name="Bonometti L."/>
            <person name="Westerberg I."/>
            <person name="Brannstrom I.O."/>
            <person name="Guillou S."/>
            <person name="Cros-Aarteil S."/>
            <person name="Calhoun S."/>
            <person name="Haridas S."/>
            <person name="Kuo A."/>
            <person name="Mondo S."/>
            <person name="Pangilinan J."/>
            <person name="Riley R."/>
            <person name="Labutti K."/>
            <person name="Andreopoulos B."/>
            <person name="Lipzen A."/>
            <person name="Chen C."/>
            <person name="Yanf M."/>
            <person name="Daum C."/>
            <person name="Ng V."/>
            <person name="Clum A."/>
            <person name="Ohm R."/>
            <person name="Martin F."/>
            <person name="Silar P."/>
            <person name="Natvig D."/>
            <person name="Lalanne C."/>
            <person name="Gautier V."/>
            <person name="Ament-Velasquez S.L."/>
            <person name="Kruys A."/>
            <person name="Hutchinson M.I."/>
            <person name="Powell A.J."/>
            <person name="Barry K."/>
            <person name="Miller A.N."/>
            <person name="Grigoriev I.V."/>
            <person name="Debuchy R."/>
            <person name="Gladieux P."/>
            <person name="Thoren M.H."/>
            <person name="Johannesson H."/>
        </authorList>
    </citation>
    <scope>NUCLEOTIDE SEQUENCE</scope>
    <source>
        <strain evidence="1">CBS 315.58</strain>
    </source>
</reference>
<dbReference type="InterPro" id="IPR029033">
    <property type="entry name" value="His_PPase_superfam"/>
</dbReference>
<accession>A0AAN6XEC8</accession>
<dbReference type="PANTHER" id="PTHR48100">
    <property type="entry name" value="BROAD-SPECIFICITY PHOSPHATASE YOR283W-RELATED"/>
    <property type="match status" value="1"/>
</dbReference>